<feature type="compositionally biased region" description="Basic and acidic residues" evidence="1">
    <location>
        <begin position="1"/>
        <end position="10"/>
    </location>
</feature>
<evidence type="ECO:0000313" key="5">
    <source>
        <dbReference type="Proteomes" id="UP000199135"/>
    </source>
</evidence>
<feature type="compositionally biased region" description="Low complexity" evidence="1">
    <location>
        <begin position="385"/>
        <end position="401"/>
    </location>
</feature>
<feature type="domain" description="Peptidase C39-like" evidence="3">
    <location>
        <begin position="240"/>
        <end position="347"/>
    </location>
</feature>
<sequence length="401" mass="43034">MPYPTDDRRRDPRQHRGARPDGRGRRGQGGGKIHSGGVHHGQRPGHPQGADPLRASRYKSNHNYRSLSGHDTGYNLRRGARRHGGILGQYGIDQRRAIFLIGAIALLVLLIVIVSNCARGCARKDDNQGQSQEEVNSYDSRVSAGVSESLTNEFTPKLDQGDKYQKLAKQAGEYKDERLPELALREPDALDFVLSVPDHEKKEEELGESVEKGAYPQFYDWDARWGHLDYGNSNVGVNGSGLTSMLMAYMGLTGKSDLTVTKLIEISNDGNYASDDSGSANEFFAAAAGKLGLTCREYKSSGENITTVLADGTPIIIKLNAGFTTPYAHWAVIVGVNGDGSITLYDPDSSSASTHTWAAGTVGGNSSIMYAIGQAQSETQDSADDSQGASTSGGASESTSD</sequence>
<dbReference type="Proteomes" id="UP000199135">
    <property type="component" value="Unassembled WGS sequence"/>
</dbReference>
<feature type="region of interest" description="Disordered" evidence="1">
    <location>
        <begin position="371"/>
        <end position="401"/>
    </location>
</feature>
<evidence type="ECO:0000256" key="2">
    <source>
        <dbReference type="SAM" id="Phobius"/>
    </source>
</evidence>
<name>A0A1H6HRC4_9ACTN</name>
<dbReference type="EMBL" id="FNWT01000001">
    <property type="protein sequence ID" value="SEH38424.1"/>
    <property type="molecule type" value="Genomic_DNA"/>
</dbReference>
<evidence type="ECO:0000259" key="3">
    <source>
        <dbReference type="Pfam" id="PF13529"/>
    </source>
</evidence>
<protein>
    <submittedName>
        <fullName evidence="4">Papain-like cysteine protease AvrRpt2</fullName>
    </submittedName>
</protein>
<feature type="region of interest" description="Disordered" evidence="1">
    <location>
        <begin position="1"/>
        <end position="55"/>
    </location>
</feature>
<keyword evidence="2" id="KW-0472">Membrane</keyword>
<evidence type="ECO:0000256" key="1">
    <source>
        <dbReference type="SAM" id="MobiDB-lite"/>
    </source>
</evidence>
<proteinExistence type="predicted"/>
<keyword evidence="2" id="KW-0812">Transmembrane</keyword>
<dbReference type="RefSeq" id="WP_159443958.1">
    <property type="nucleotide sequence ID" value="NZ_FNWT01000001.1"/>
</dbReference>
<dbReference type="InterPro" id="IPR039564">
    <property type="entry name" value="Peptidase_C39-like"/>
</dbReference>
<keyword evidence="2" id="KW-1133">Transmembrane helix</keyword>
<feature type="transmembrane region" description="Helical" evidence="2">
    <location>
        <begin position="97"/>
        <end position="115"/>
    </location>
</feature>
<comment type="caution">
    <text evidence="4">The sequence shown here is derived from an EMBL/GenBank/DDBJ whole genome shotgun (WGS) entry which is preliminary data.</text>
</comment>
<accession>A0A1H6HRC4</accession>
<keyword evidence="5" id="KW-1185">Reference proteome</keyword>
<reference evidence="4 5" key="1">
    <citation type="submission" date="2016-10" db="EMBL/GenBank/DDBJ databases">
        <authorList>
            <person name="Varghese N."/>
            <person name="Submissions S."/>
        </authorList>
    </citation>
    <scope>NUCLEOTIDE SEQUENCE [LARGE SCALE GENOMIC DNA]</scope>
    <source>
        <strain evidence="4 5">WCP15</strain>
    </source>
</reference>
<organism evidence="4 5">
    <name type="scientific">Parafannyhessea umbonata</name>
    <dbReference type="NCBI Taxonomy" id="604330"/>
    <lineage>
        <taxon>Bacteria</taxon>
        <taxon>Bacillati</taxon>
        <taxon>Actinomycetota</taxon>
        <taxon>Coriobacteriia</taxon>
        <taxon>Coriobacteriales</taxon>
        <taxon>Atopobiaceae</taxon>
        <taxon>Parafannyhessea</taxon>
    </lineage>
</organism>
<gene>
    <name evidence="4" type="ORF">SAMN05216447_101244</name>
</gene>
<dbReference type="Pfam" id="PF13529">
    <property type="entry name" value="Peptidase_C39_2"/>
    <property type="match status" value="1"/>
</dbReference>
<evidence type="ECO:0000313" key="4">
    <source>
        <dbReference type="EMBL" id="SEH38424.1"/>
    </source>
</evidence>